<keyword evidence="1" id="KW-0560">Oxidoreductase</keyword>
<dbReference type="PANTHER" id="PTHR20883">
    <property type="entry name" value="PHYTANOYL-COA DIOXYGENASE DOMAIN CONTAINING 1"/>
    <property type="match status" value="1"/>
</dbReference>
<gene>
    <name evidence="1" type="ORF">IW256_006003</name>
</gene>
<sequence>MVVEREAGDVGAGGRIPDELVAAYRRDGFVRVRGVLDPDEVERFRAGAEAFLEAHRAESLETSGTFSQLVNVWRRDPTLRDLTLHPRLGRIAERLAGFPLRLWHDQMLVKEPHSGTATEFHQDRPYWPHAGDRLPLSAWIALVDVPPERGCMTFLPGTQDRAGLRPQDLHDAEDLFAADPSLRWAPRVTVPLRAGDCTFHSGYTGHMALPNRTGTARLAHVTIYMDAETTYDGGAHVVTDRLGLAPGDRLDGAEFPRPWA</sequence>
<comment type="caution">
    <text evidence="1">The sequence shown here is derived from an EMBL/GenBank/DDBJ whole genome shotgun (WGS) entry which is preliminary data.</text>
</comment>
<dbReference type="PANTHER" id="PTHR20883:SF48">
    <property type="entry name" value="ECTOINE DIOXYGENASE"/>
    <property type="match status" value="1"/>
</dbReference>
<reference evidence="1" key="1">
    <citation type="submission" date="2020-11" db="EMBL/GenBank/DDBJ databases">
        <title>Sequencing the genomes of 1000 actinobacteria strains.</title>
        <authorList>
            <person name="Klenk H.-P."/>
        </authorList>
    </citation>
    <scope>NUCLEOTIDE SEQUENCE</scope>
    <source>
        <strain evidence="1">DSM 43175</strain>
    </source>
</reference>
<dbReference type="RefSeq" id="WP_307829198.1">
    <property type="nucleotide sequence ID" value="NZ_BAABES010000002.1"/>
</dbReference>
<evidence type="ECO:0000313" key="2">
    <source>
        <dbReference type="Proteomes" id="UP000614047"/>
    </source>
</evidence>
<dbReference type="AlphaFoldDB" id="A0A931DR62"/>
<organism evidence="1 2">
    <name type="scientific">Actinomadura viridis</name>
    <dbReference type="NCBI Taxonomy" id="58110"/>
    <lineage>
        <taxon>Bacteria</taxon>
        <taxon>Bacillati</taxon>
        <taxon>Actinomycetota</taxon>
        <taxon>Actinomycetes</taxon>
        <taxon>Streptosporangiales</taxon>
        <taxon>Thermomonosporaceae</taxon>
        <taxon>Actinomadura</taxon>
    </lineage>
</organism>
<proteinExistence type="predicted"/>
<keyword evidence="2" id="KW-1185">Reference proteome</keyword>
<dbReference type="SUPFAM" id="SSF51197">
    <property type="entry name" value="Clavaminate synthase-like"/>
    <property type="match status" value="1"/>
</dbReference>
<dbReference type="EMBL" id="JADOUA010000001">
    <property type="protein sequence ID" value="MBG6091890.1"/>
    <property type="molecule type" value="Genomic_DNA"/>
</dbReference>
<dbReference type="Gene3D" id="2.60.120.620">
    <property type="entry name" value="q2cbj1_9rhob like domain"/>
    <property type="match status" value="1"/>
</dbReference>
<dbReference type="GO" id="GO:0005506">
    <property type="term" value="F:iron ion binding"/>
    <property type="evidence" value="ECO:0007669"/>
    <property type="project" value="UniProtKB-ARBA"/>
</dbReference>
<evidence type="ECO:0000313" key="1">
    <source>
        <dbReference type="EMBL" id="MBG6091890.1"/>
    </source>
</evidence>
<dbReference type="GO" id="GO:0016706">
    <property type="term" value="F:2-oxoglutarate-dependent dioxygenase activity"/>
    <property type="evidence" value="ECO:0007669"/>
    <property type="project" value="UniProtKB-ARBA"/>
</dbReference>
<dbReference type="Proteomes" id="UP000614047">
    <property type="component" value="Unassembled WGS sequence"/>
</dbReference>
<dbReference type="InterPro" id="IPR008775">
    <property type="entry name" value="Phytyl_CoA_dOase-like"/>
</dbReference>
<dbReference type="Pfam" id="PF05721">
    <property type="entry name" value="PhyH"/>
    <property type="match status" value="1"/>
</dbReference>
<name>A0A931DR62_9ACTN</name>
<accession>A0A931DR62</accession>
<protein>
    <submittedName>
        <fullName evidence="1">Ectoine hydroxylase-related dioxygenase (Phytanoyl-CoA dioxygenase family)</fullName>
    </submittedName>
</protein>
<keyword evidence="1" id="KW-0223">Dioxygenase</keyword>